<dbReference type="RefSeq" id="WP_231252701.1">
    <property type="nucleotide sequence ID" value="NZ_BAAAMQ010000002.1"/>
</dbReference>
<evidence type="ECO:0000313" key="3">
    <source>
        <dbReference type="Proteomes" id="UP001501161"/>
    </source>
</evidence>
<dbReference type="Proteomes" id="UP001501161">
    <property type="component" value="Unassembled WGS sequence"/>
</dbReference>
<protein>
    <submittedName>
        <fullName evidence="2">Cytokinetic ring protein SteA</fullName>
    </submittedName>
</protein>
<feature type="domain" description="SteA-like C-terminal" evidence="1">
    <location>
        <begin position="336"/>
        <end position="376"/>
    </location>
</feature>
<keyword evidence="3" id="KW-1185">Reference proteome</keyword>
<gene>
    <name evidence="2" type="primary">steA</name>
    <name evidence="2" type="ORF">GCM10009726_00550</name>
</gene>
<dbReference type="EMBL" id="BAAAMQ010000002">
    <property type="protein sequence ID" value="GAA2093910.1"/>
    <property type="molecule type" value="Genomic_DNA"/>
</dbReference>
<name>A0ABP5I8V3_9ACTN</name>
<organism evidence="2 3">
    <name type="scientific">Nocardioides furvisabuli</name>
    <dbReference type="NCBI Taxonomy" id="375542"/>
    <lineage>
        <taxon>Bacteria</taxon>
        <taxon>Bacillati</taxon>
        <taxon>Actinomycetota</taxon>
        <taxon>Actinomycetes</taxon>
        <taxon>Propionibacteriales</taxon>
        <taxon>Nocardioidaceae</taxon>
        <taxon>Nocardioides</taxon>
    </lineage>
</organism>
<dbReference type="Pfam" id="PF12555">
    <property type="entry name" value="SteA-like_C"/>
    <property type="match status" value="1"/>
</dbReference>
<proteinExistence type="predicted"/>
<dbReference type="NCBIfam" id="NF040608">
    <property type="entry name" value="division_SteA"/>
    <property type="match status" value="1"/>
</dbReference>
<evidence type="ECO:0000313" key="2">
    <source>
        <dbReference type="EMBL" id="GAA2093910.1"/>
    </source>
</evidence>
<dbReference type="InterPro" id="IPR047795">
    <property type="entry name" value="Put_SteA-like"/>
</dbReference>
<comment type="caution">
    <text evidence="2">The sequence shown here is derived from an EMBL/GenBank/DDBJ whole genome shotgun (WGS) entry which is preliminary data.</text>
</comment>
<sequence length="398" mass="42153">MKFAVRSRPAPALPGVRGPARIHRRTASLLGRLHVGDVAVLDHLDMDRDTAQALIDAGVVAVVNSGPMVSGRFPNLGPERLVEAGVLVVDNAGPGVFERLKDGTDVRIDAGVLHAGDTLVATGREVTAELVRSEMGRARSGLSAQLESFTHNSTEFLRREQDLLLHGQGVPRTATDMAGRPVVVTVRSHGWQDELRGIKPFVREQRPVLVGVDHGADALAKAGHRPDVVVVSGVDDLPSAAVLRKARDVVVLVERGAPRSATEQLERLGIRPLRFETTATAEDAALLLASAREASLIVGVGMHATLDEFLDRRRAGLASTFLTRLKVGPDLVDASAVPQLYDGAVRPRHLVGALIAGALAVGAAVSVTPVGQQWVDDLSPVVTSSTTDLIDNVRGTLP</sequence>
<accession>A0ABP5I8V3</accession>
<reference evidence="3" key="1">
    <citation type="journal article" date="2019" name="Int. J. Syst. Evol. Microbiol.">
        <title>The Global Catalogue of Microorganisms (GCM) 10K type strain sequencing project: providing services to taxonomists for standard genome sequencing and annotation.</title>
        <authorList>
            <consortium name="The Broad Institute Genomics Platform"/>
            <consortium name="The Broad Institute Genome Sequencing Center for Infectious Disease"/>
            <person name="Wu L."/>
            <person name="Ma J."/>
        </authorList>
    </citation>
    <scope>NUCLEOTIDE SEQUENCE [LARGE SCALE GENOMIC DNA]</scope>
    <source>
        <strain evidence="3">JCM 13813</strain>
    </source>
</reference>
<dbReference type="InterPro" id="IPR022215">
    <property type="entry name" value="SteA-like_C"/>
</dbReference>
<evidence type="ECO:0000259" key="1">
    <source>
        <dbReference type="Pfam" id="PF12555"/>
    </source>
</evidence>